<dbReference type="InterPro" id="IPR050627">
    <property type="entry name" value="Nitroreductase/BluB"/>
</dbReference>
<keyword evidence="1" id="KW-0285">Flavoprotein</keyword>
<gene>
    <name evidence="5" type="ORF">EV645_1245</name>
</gene>
<dbReference type="OrthoDB" id="3358989at2"/>
<dbReference type="InterPro" id="IPR029479">
    <property type="entry name" value="Nitroreductase"/>
</dbReference>
<dbReference type="InterPro" id="IPR000415">
    <property type="entry name" value="Nitroreductase-like"/>
</dbReference>
<keyword evidence="2" id="KW-0288">FMN</keyword>
<dbReference type="PANTHER" id="PTHR23026">
    <property type="entry name" value="NADPH NITROREDUCTASE"/>
    <property type="match status" value="1"/>
</dbReference>
<dbReference type="AlphaFoldDB" id="A0A4Q7X946"/>
<evidence type="ECO:0000313" key="6">
    <source>
        <dbReference type="Proteomes" id="UP000292027"/>
    </source>
</evidence>
<accession>A0A4Q7X946</accession>
<dbReference type="Pfam" id="PF00881">
    <property type="entry name" value="Nitroreductase"/>
    <property type="match status" value="1"/>
</dbReference>
<feature type="domain" description="Nitroreductase" evidence="4">
    <location>
        <begin position="7"/>
        <end position="173"/>
    </location>
</feature>
<evidence type="ECO:0000256" key="3">
    <source>
        <dbReference type="ARBA" id="ARBA00023002"/>
    </source>
</evidence>
<dbReference type="Gene3D" id="3.40.109.10">
    <property type="entry name" value="NADH Oxidase"/>
    <property type="match status" value="1"/>
</dbReference>
<reference evidence="5 6" key="1">
    <citation type="journal article" date="2015" name="Stand. Genomic Sci.">
        <title>Genomic Encyclopedia of Bacterial and Archaeal Type Strains, Phase III: the genomes of soil and plant-associated and newly described type strains.</title>
        <authorList>
            <person name="Whitman W.B."/>
            <person name="Woyke T."/>
            <person name="Klenk H.P."/>
            <person name="Zhou Y."/>
            <person name="Lilburn T.G."/>
            <person name="Beck B.J."/>
            <person name="De Vos P."/>
            <person name="Vandamme P."/>
            <person name="Eisen J.A."/>
            <person name="Garrity G."/>
            <person name="Hugenholtz P."/>
            <person name="Kyrpides N.C."/>
        </authorList>
    </citation>
    <scope>NUCLEOTIDE SEQUENCE [LARGE SCALE GENOMIC DNA]</scope>
    <source>
        <strain evidence="5 6">VKM Ac-2540</strain>
    </source>
</reference>
<keyword evidence="6" id="KW-1185">Reference proteome</keyword>
<sequence length="204" mass="23397">MEFSEVVRRRRMVRNYDPDRAVPEEVRERILENGLRAPSGGFSQGWAFLTLEGDERERYWRIAAEDPDEKYVEWITGLRRAPLLVLAFAHKDAYLDRYTEPDKGWTDRDEGHWTAPYWYVDTGMAVLLMLQTVVDEGLGACFFGPPADKAGRLLKEFGVPEGFDLVGVLSVGYRAPDKRSPSLKRGRRTTAEVVHRGQWGNHLV</sequence>
<dbReference type="RefSeq" id="WP_130440606.1">
    <property type="nucleotide sequence ID" value="NZ_SHKR01000011.1"/>
</dbReference>
<evidence type="ECO:0000256" key="2">
    <source>
        <dbReference type="ARBA" id="ARBA00022643"/>
    </source>
</evidence>
<dbReference type="PANTHER" id="PTHR23026:SF90">
    <property type="entry name" value="IODOTYROSINE DEIODINASE 1"/>
    <property type="match status" value="1"/>
</dbReference>
<dbReference type="EMBL" id="SHKR01000011">
    <property type="protein sequence ID" value="RZU19039.1"/>
    <property type="molecule type" value="Genomic_DNA"/>
</dbReference>
<dbReference type="Proteomes" id="UP000292027">
    <property type="component" value="Unassembled WGS sequence"/>
</dbReference>
<keyword evidence="3" id="KW-0560">Oxidoreductase</keyword>
<evidence type="ECO:0000259" key="4">
    <source>
        <dbReference type="Pfam" id="PF00881"/>
    </source>
</evidence>
<evidence type="ECO:0000313" key="5">
    <source>
        <dbReference type="EMBL" id="RZU19039.1"/>
    </source>
</evidence>
<comment type="caution">
    <text evidence="5">The sequence shown here is derived from an EMBL/GenBank/DDBJ whole genome shotgun (WGS) entry which is preliminary data.</text>
</comment>
<name>A0A4Q7X946_9ACTN</name>
<protein>
    <submittedName>
        <fullName evidence="5">Nitroreductase</fullName>
    </submittedName>
</protein>
<proteinExistence type="predicted"/>
<evidence type="ECO:0000256" key="1">
    <source>
        <dbReference type="ARBA" id="ARBA00022630"/>
    </source>
</evidence>
<dbReference type="GO" id="GO:0016491">
    <property type="term" value="F:oxidoreductase activity"/>
    <property type="evidence" value="ECO:0007669"/>
    <property type="project" value="UniProtKB-KW"/>
</dbReference>
<organism evidence="5 6">
    <name type="scientific">Kribbella rubisoli</name>
    <dbReference type="NCBI Taxonomy" id="3075929"/>
    <lineage>
        <taxon>Bacteria</taxon>
        <taxon>Bacillati</taxon>
        <taxon>Actinomycetota</taxon>
        <taxon>Actinomycetes</taxon>
        <taxon>Propionibacteriales</taxon>
        <taxon>Kribbellaceae</taxon>
        <taxon>Kribbella</taxon>
    </lineage>
</organism>
<dbReference type="SUPFAM" id="SSF55469">
    <property type="entry name" value="FMN-dependent nitroreductase-like"/>
    <property type="match status" value="1"/>
</dbReference>
<dbReference type="CDD" id="cd02062">
    <property type="entry name" value="Nitro_FMN_reductase"/>
    <property type="match status" value="1"/>
</dbReference>